<dbReference type="PANTHER" id="PTHR11820:SF7">
    <property type="entry name" value="ACYLPYRUVASE FAHD1, MITOCHONDRIAL"/>
    <property type="match status" value="1"/>
</dbReference>
<evidence type="ECO:0000313" key="4">
    <source>
        <dbReference type="EMBL" id="TDF93228.1"/>
    </source>
</evidence>
<sequence>MKIALFNDFIPGIVQDDRIFELDSIVPWDSSNPQDSLVRLMDRFEELRPQINSSLSSAKSHLLSEVNLRPPVPNPSKIVAAPVNYYLHQDEMNLQFNNAEYTVDKLGFFLKAPSSIIGPGDTVKLPFPERRTDHEAELAFVVGKKAKDVPAAKAHHYIFGYFALMDITVRGKEDRPWRKSFDTFTPIGPWIVTADEIGNPNELSFRLWVNQELRHNANTKDLIYDCYKFFEAASSVMTLEPGDIITTGTPDGVGPIDRGDTVRIQIDRIGEFSVTVDYKGLEGT</sequence>
<dbReference type="InterPro" id="IPR036663">
    <property type="entry name" value="Fumarylacetoacetase_C_sf"/>
</dbReference>
<dbReference type="EMBL" id="SMRT01000017">
    <property type="protein sequence ID" value="TDF93228.1"/>
    <property type="molecule type" value="Genomic_DNA"/>
</dbReference>
<evidence type="ECO:0000256" key="2">
    <source>
        <dbReference type="ARBA" id="ARBA00022723"/>
    </source>
</evidence>
<dbReference type="Gene3D" id="3.90.850.10">
    <property type="entry name" value="Fumarylacetoacetase-like, C-terminal domain"/>
    <property type="match status" value="1"/>
</dbReference>
<name>A0A4R5KF43_9BACL</name>
<dbReference type="SUPFAM" id="SSF56529">
    <property type="entry name" value="FAH"/>
    <property type="match status" value="1"/>
</dbReference>
<proteinExistence type="inferred from homology"/>
<organism evidence="4 5">
    <name type="scientific">Paenibacillus piri</name>
    <dbReference type="NCBI Taxonomy" id="2547395"/>
    <lineage>
        <taxon>Bacteria</taxon>
        <taxon>Bacillati</taxon>
        <taxon>Bacillota</taxon>
        <taxon>Bacilli</taxon>
        <taxon>Bacillales</taxon>
        <taxon>Paenibacillaceae</taxon>
        <taxon>Paenibacillus</taxon>
    </lineage>
</organism>
<dbReference type="RefSeq" id="WP_133234255.1">
    <property type="nucleotide sequence ID" value="NZ_SMRT01000017.1"/>
</dbReference>
<dbReference type="Pfam" id="PF01557">
    <property type="entry name" value="FAA_hydrolase"/>
    <property type="match status" value="1"/>
</dbReference>
<dbReference type="GO" id="GO:0018773">
    <property type="term" value="F:acetylpyruvate hydrolase activity"/>
    <property type="evidence" value="ECO:0007669"/>
    <property type="project" value="TreeGrafter"/>
</dbReference>
<dbReference type="GO" id="GO:0046872">
    <property type="term" value="F:metal ion binding"/>
    <property type="evidence" value="ECO:0007669"/>
    <property type="project" value="UniProtKB-KW"/>
</dbReference>
<keyword evidence="4" id="KW-0378">Hydrolase</keyword>
<dbReference type="AlphaFoldDB" id="A0A4R5KF43"/>
<dbReference type="OrthoDB" id="9805307at2"/>
<keyword evidence="5" id="KW-1185">Reference proteome</keyword>
<keyword evidence="2" id="KW-0479">Metal-binding</keyword>
<gene>
    <name evidence="4" type="ORF">E1757_27465</name>
</gene>
<dbReference type="Proteomes" id="UP000295636">
    <property type="component" value="Unassembled WGS sequence"/>
</dbReference>
<comment type="caution">
    <text evidence="4">The sequence shown here is derived from an EMBL/GenBank/DDBJ whole genome shotgun (WGS) entry which is preliminary data.</text>
</comment>
<evidence type="ECO:0000256" key="1">
    <source>
        <dbReference type="ARBA" id="ARBA00010211"/>
    </source>
</evidence>
<reference evidence="4 5" key="1">
    <citation type="submission" date="2019-03" db="EMBL/GenBank/DDBJ databases">
        <title>This is whole genome sequence of Paenibacillus sp MS74 strain.</title>
        <authorList>
            <person name="Trinh H.N."/>
        </authorList>
    </citation>
    <scope>NUCLEOTIDE SEQUENCE [LARGE SCALE GENOMIC DNA]</scope>
    <source>
        <strain evidence="4 5">MS74</strain>
    </source>
</reference>
<dbReference type="PANTHER" id="PTHR11820">
    <property type="entry name" value="ACYLPYRUVASE"/>
    <property type="match status" value="1"/>
</dbReference>
<evidence type="ECO:0000259" key="3">
    <source>
        <dbReference type="Pfam" id="PF01557"/>
    </source>
</evidence>
<accession>A0A4R5KF43</accession>
<comment type="similarity">
    <text evidence="1">Belongs to the FAH family.</text>
</comment>
<feature type="domain" description="Fumarylacetoacetase-like C-terminal" evidence="3">
    <location>
        <begin position="77"/>
        <end position="276"/>
    </location>
</feature>
<evidence type="ECO:0000313" key="5">
    <source>
        <dbReference type="Proteomes" id="UP000295636"/>
    </source>
</evidence>
<protein>
    <submittedName>
        <fullName evidence="4">FAA hydrolase family protein</fullName>
    </submittedName>
</protein>
<dbReference type="InterPro" id="IPR011234">
    <property type="entry name" value="Fumarylacetoacetase-like_C"/>
</dbReference>